<dbReference type="PANTHER" id="PTHR43110">
    <property type="entry name" value="THIOL PEROXIDASE"/>
    <property type="match status" value="1"/>
</dbReference>
<dbReference type="PROSITE" id="PS01265">
    <property type="entry name" value="TPX"/>
    <property type="match status" value="1"/>
</dbReference>
<dbReference type="PANTHER" id="PTHR43110:SF1">
    <property type="entry name" value="THIOL PEROXIDASE"/>
    <property type="match status" value="1"/>
</dbReference>
<keyword evidence="1" id="KW-0575">Peroxidase</keyword>
<keyword evidence="3" id="KW-0560">Oxidoreductase</keyword>
<dbReference type="RefSeq" id="WP_012119570.1">
    <property type="nucleotide sequence ID" value="NC_009767.1"/>
</dbReference>
<dbReference type="AlphaFoldDB" id="A7NI40"/>
<dbReference type="Gene3D" id="3.40.30.10">
    <property type="entry name" value="Glutaredoxin"/>
    <property type="match status" value="1"/>
</dbReference>
<feature type="domain" description="Thioredoxin" evidence="6">
    <location>
        <begin position="20"/>
        <end position="168"/>
    </location>
</feature>
<dbReference type="NCBIfam" id="NF001808">
    <property type="entry name" value="PRK00522.1"/>
    <property type="match status" value="1"/>
</dbReference>
<proteinExistence type="predicted"/>
<evidence type="ECO:0000256" key="5">
    <source>
        <dbReference type="ARBA" id="ARBA00023284"/>
    </source>
</evidence>
<accession>A7NI40</accession>
<dbReference type="Pfam" id="PF08534">
    <property type="entry name" value="Redoxin"/>
    <property type="match status" value="1"/>
</dbReference>
<evidence type="ECO:0000256" key="1">
    <source>
        <dbReference type="ARBA" id="ARBA00022559"/>
    </source>
</evidence>
<sequence length="168" mass="18078">MERPNAFDFWGPKTLIGPELKPGDPAPAFTLTTGKDTISSQQFAGKPLVISVIPSIDTGVCSKQTRRFNQEAAALGDAVNILTVSADLPFAQGRWCGAEGVDKVVMASDHLDMSFGAAYGTYVKELRIESRAVFVVDKDGIIRHVEYVPVAGHEPNYDAALAALKELL</sequence>
<dbReference type="EMBL" id="CP000804">
    <property type="protein sequence ID" value="ABU57140.1"/>
    <property type="molecule type" value="Genomic_DNA"/>
</dbReference>
<dbReference type="InterPro" id="IPR050455">
    <property type="entry name" value="Tpx_Peroxidase_subfamily"/>
</dbReference>
<dbReference type="InterPro" id="IPR013740">
    <property type="entry name" value="Redoxin"/>
</dbReference>
<gene>
    <name evidence="7" type="ordered locus">Rcas_1036</name>
</gene>
<keyword evidence="5" id="KW-0676">Redox-active center</keyword>
<dbReference type="GO" id="GO:0008379">
    <property type="term" value="F:thioredoxin peroxidase activity"/>
    <property type="evidence" value="ECO:0007669"/>
    <property type="project" value="InterPro"/>
</dbReference>
<evidence type="ECO:0000313" key="8">
    <source>
        <dbReference type="Proteomes" id="UP000000263"/>
    </source>
</evidence>
<evidence type="ECO:0000313" key="7">
    <source>
        <dbReference type="EMBL" id="ABU57140.1"/>
    </source>
</evidence>
<dbReference type="InterPro" id="IPR036249">
    <property type="entry name" value="Thioredoxin-like_sf"/>
</dbReference>
<keyword evidence="8" id="KW-1185">Reference proteome</keyword>
<dbReference type="CDD" id="cd03014">
    <property type="entry name" value="PRX_Atyp2cys"/>
    <property type="match status" value="1"/>
</dbReference>
<evidence type="ECO:0000256" key="2">
    <source>
        <dbReference type="ARBA" id="ARBA00022862"/>
    </source>
</evidence>
<organism evidence="7 8">
    <name type="scientific">Roseiflexus castenholzii (strain DSM 13941 / HLO8)</name>
    <dbReference type="NCBI Taxonomy" id="383372"/>
    <lineage>
        <taxon>Bacteria</taxon>
        <taxon>Bacillati</taxon>
        <taxon>Chloroflexota</taxon>
        <taxon>Chloroflexia</taxon>
        <taxon>Chloroflexales</taxon>
        <taxon>Roseiflexineae</taxon>
        <taxon>Roseiflexaceae</taxon>
        <taxon>Roseiflexus</taxon>
    </lineage>
</organism>
<keyword evidence="4" id="KW-1015">Disulfide bond</keyword>
<dbReference type="eggNOG" id="COG2077">
    <property type="taxonomic scope" value="Bacteria"/>
</dbReference>
<name>A7NI40_ROSCS</name>
<dbReference type="InterPro" id="IPR002065">
    <property type="entry name" value="TPX"/>
</dbReference>
<evidence type="ECO:0000256" key="4">
    <source>
        <dbReference type="ARBA" id="ARBA00023157"/>
    </source>
</evidence>
<dbReference type="STRING" id="383372.Rcas_1036"/>
<evidence type="ECO:0000256" key="3">
    <source>
        <dbReference type="ARBA" id="ARBA00023002"/>
    </source>
</evidence>
<evidence type="ECO:0000259" key="6">
    <source>
        <dbReference type="PROSITE" id="PS51352"/>
    </source>
</evidence>
<reference evidence="7 8" key="1">
    <citation type="submission" date="2007-08" db="EMBL/GenBank/DDBJ databases">
        <title>Complete sequence of Roseiflexus castenholzii DSM 13941.</title>
        <authorList>
            <consortium name="US DOE Joint Genome Institute"/>
            <person name="Copeland A."/>
            <person name="Lucas S."/>
            <person name="Lapidus A."/>
            <person name="Barry K."/>
            <person name="Glavina del Rio T."/>
            <person name="Dalin E."/>
            <person name="Tice H."/>
            <person name="Pitluck S."/>
            <person name="Thompson L.S."/>
            <person name="Brettin T."/>
            <person name="Bruce D."/>
            <person name="Detter J.C."/>
            <person name="Han C."/>
            <person name="Tapia R."/>
            <person name="Schmutz J."/>
            <person name="Larimer F."/>
            <person name="Land M."/>
            <person name="Hauser L."/>
            <person name="Kyrpides N."/>
            <person name="Mikhailova N."/>
            <person name="Bryant D.A."/>
            <person name="Hanada S."/>
            <person name="Tsukatani Y."/>
            <person name="Richardson P."/>
        </authorList>
    </citation>
    <scope>NUCLEOTIDE SEQUENCE [LARGE SCALE GENOMIC DNA]</scope>
    <source>
        <strain evidence="8">DSM 13941 / HLO8</strain>
    </source>
</reference>
<dbReference type="OrthoDB" id="9781543at2"/>
<dbReference type="Proteomes" id="UP000000263">
    <property type="component" value="Chromosome"/>
</dbReference>
<dbReference type="SUPFAM" id="SSF52833">
    <property type="entry name" value="Thioredoxin-like"/>
    <property type="match status" value="1"/>
</dbReference>
<dbReference type="PROSITE" id="PS51352">
    <property type="entry name" value="THIOREDOXIN_2"/>
    <property type="match status" value="1"/>
</dbReference>
<dbReference type="InterPro" id="IPR013766">
    <property type="entry name" value="Thioredoxin_domain"/>
</dbReference>
<dbReference type="HOGENOM" id="CLU_042529_12_0_0"/>
<dbReference type="KEGG" id="rca:Rcas_1036"/>
<protein>
    <submittedName>
        <fullName evidence="7">Redoxin domain protein</fullName>
    </submittedName>
</protein>
<dbReference type="InterPro" id="IPR018219">
    <property type="entry name" value="Tpx_CS"/>
</dbReference>
<keyword evidence="2" id="KW-0049">Antioxidant</keyword>